<evidence type="ECO:0000256" key="1">
    <source>
        <dbReference type="SAM" id="Phobius"/>
    </source>
</evidence>
<reference evidence="2" key="1">
    <citation type="journal article" date="2020" name="Nature">
        <title>Giant virus diversity and host interactions through global metagenomics.</title>
        <authorList>
            <person name="Schulz F."/>
            <person name="Roux S."/>
            <person name="Paez-Espino D."/>
            <person name="Jungbluth S."/>
            <person name="Walsh D.A."/>
            <person name="Denef V.J."/>
            <person name="McMahon K.D."/>
            <person name="Konstantinidis K.T."/>
            <person name="Eloe-Fadrosh E.A."/>
            <person name="Kyrpides N.C."/>
            <person name="Woyke T."/>
        </authorList>
    </citation>
    <scope>NUCLEOTIDE SEQUENCE</scope>
    <source>
        <strain evidence="2">GVMAG-M-3300022752-66</strain>
    </source>
</reference>
<name>A0A6C0CV66_9ZZZZ</name>
<protein>
    <submittedName>
        <fullName evidence="2">Uncharacterized protein</fullName>
    </submittedName>
</protein>
<dbReference type="EMBL" id="MN739495">
    <property type="protein sequence ID" value="QHT08418.1"/>
    <property type="molecule type" value="Genomic_DNA"/>
</dbReference>
<accession>A0A6C0CV66</accession>
<organism evidence="2">
    <name type="scientific">viral metagenome</name>
    <dbReference type="NCBI Taxonomy" id="1070528"/>
    <lineage>
        <taxon>unclassified sequences</taxon>
        <taxon>metagenomes</taxon>
        <taxon>organismal metagenomes</taxon>
    </lineage>
</organism>
<sequence>MTMNPRLDKKYDTFWNMHDLVNDLIDDLRMTRGNFVSEIARGLDDSEKSSNILNVLEYYDTLVLEEIQSYMKKYSSSLFEIIQKRRMAYVEKVRRHHALLGSSKQDGDNTIDLTRDQDDTANLACGIGLIGRGVDKIEEIIQNKKLVINQRKREENLRWWAMFSTFVAVFILAYIIGLYIHTHL</sequence>
<keyword evidence="1" id="KW-1133">Transmembrane helix</keyword>
<evidence type="ECO:0000313" key="2">
    <source>
        <dbReference type="EMBL" id="QHT08418.1"/>
    </source>
</evidence>
<dbReference type="AlphaFoldDB" id="A0A6C0CV66"/>
<proteinExistence type="predicted"/>
<keyword evidence="1" id="KW-0472">Membrane</keyword>
<keyword evidence="1" id="KW-0812">Transmembrane</keyword>
<feature type="transmembrane region" description="Helical" evidence="1">
    <location>
        <begin position="159"/>
        <end position="180"/>
    </location>
</feature>